<evidence type="ECO:0000313" key="3">
    <source>
        <dbReference type="Proteomes" id="UP000034637"/>
    </source>
</evidence>
<evidence type="ECO:0000313" key="2">
    <source>
        <dbReference type="EMBL" id="KKW00303.1"/>
    </source>
</evidence>
<keyword evidence="1" id="KW-1133">Transmembrane helix</keyword>
<keyword evidence="1" id="KW-0472">Membrane</keyword>
<evidence type="ECO:0000256" key="1">
    <source>
        <dbReference type="SAM" id="Phobius"/>
    </source>
</evidence>
<sequence>MTELLLIWGAAAARILPHPSNFAPIGAMALFGGVYLTGRKAWITPLLAMFISDVFLGFHSTMPWVYGSFFLITLLGRRVQKRVNPVNLMGASLVASILFYLVTNFGVWFSTSMYPKTPAGLVQSYVMALPFFRNTILGDLFYSSVLFGSYALYKQLSHLKGVKAIQVGRL</sequence>
<reference evidence="2 3" key="1">
    <citation type="journal article" date="2015" name="Nature">
        <title>rRNA introns, odd ribosomes, and small enigmatic genomes across a large radiation of phyla.</title>
        <authorList>
            <person name="Brown C.T."/>
            <person name="Hug L.A."/>
            <person name="Thomas B.C."/>
            <person name="Sharon I."/>
            <person name="Castelle C.J."/>
            <person name="Singh A."/>
            <person name="Wilkins M.J."/>
            <person name="Williams K.H."/>
            <person name="Banfield J.F."/>
        </authorList>
    </citation>
    <scope>NUCLEOTIDE SEQUENCE [LARGE SCALE GENOMIC DNA]</scope>
</reference>
<proteinExistence type="predicted"/>
<dbReference type="AlphaFoldDB" id="A0A0G1V1C8"/>
<dbReference type="EMBL" id="LCPP01000013">
    <property type="protein sequence ID" value="KKW00303.1"/>
    <property type="molecule type" value="Genomic_DNA"/>
</dbReference>
<dbReference type="InterPro" id="IPR046487">
    <property type="entry name" value="DUF6580"/>
</dbReference>
<comment type="caution">
    <text evidence="2">The sequence shown here is derived from an EMBL/GenBank/DDBJ whole genome shotgun (WGS) entry which is preliminary data.</text>
</comment>
<feature type="transmembrane region" description="Helical" evidence="1">
    <location>
        <begin position="46"/>
        <end position="76"/>
    </location>
</feature>
<evidence type="ECO:0008006" key="4">
    <source>
        <dbReference type="Google" id="ProtNLM"/>
    </source>
</evidence>
<gene>
    <name evidence="2" type="ORF">UY33_C0013G0015</name>
</gene>
<keyword evidence="1" id="KW-0812">Transmembrane</keyword>
<protein>
    <recommendedName>
        <fullName evidence="4">Rod shape-determining protein MreD</fullName>
    </recommendedName>
</protein>
<accession>A0A0G1V1C8</accession>
<dbReference type="Proteomes" id="UP000034637">
    <property type="component" value="Unassembled WGS sequence"/>
</dbReference>
<organism evidence="2 3">
    <name type="scientific">Candidatus Amesbacteria bacterium GW2011_GWA1_48_9</name>
    <dbReference type="NCBI Taxonomy" id="1618355"/>
    <lineage>
        <taxon>Bacteria</taxon>
        <taxon>Candidatus Amesiibacteriota</taxon>
    </lineage>
</organism>
<feature type="transmembrane region" description="Helical" evidence="1">
    <location>
        <begin position="88"/>
        <end position="111"/>
    </location>
</feature>
<name>A0A0G1V1C8_9BACT</name>
<feature type="transmembrane region" description="Helical" evidence="1">
    <location>
        <begin position="131"/>
        <end position="153"/>
    </location>
</feature>
<dbReference type="Pfam" id="PF20221">
    <property type="entry name" value="DUF6580"/>
    <property type="match status" value="1"/>
</dbReference>